<dbReference type="InterPro" id="IPR015815">
    <property type="entry name" value="HIBADH-related"/>
</dbReference>
<dbReference type="OrthoDB" id="9786703at2"/>
<dbReference type="Gene3D" id="1.10.1040.10">
    <property type="entry name" value="N-(1-d-carboxylethyl)-l-norvaline Dehydrogenase, domain 2"/>
    <property type="match status" value="1"/>
</dbReference>
<dbReference type="InterPro" id="IPR006115">
    <property type="entry name" value="6PGDH_NADP-bd"/>
</dbReference>
<evidence type="ECO:0000256" key="4">
    <source>
        <dbReference type="PIRSR" id="PIRSR000103-1"/>
    </source>
</evidence>
<dbReference type="InterPro" id="IPR008927">
    <property type="entry name" value="6-PGluconate_DH-like_C_sf"/>
</dbReference>
<evidence type="ECO:0000256" key="1">
    <source>
        <dbReference type="ARBA" id="ARBA00009080"/>
    </source>
</evidence>
<dbReference type="Pfam" id="PF03446">
    <property type="entry name" value="NAD_binding_2"/>
    <property type="match status" value="1"/>
</dbReference>
<dbReference type="SUPFAM" id="SSF48179">
    <property type="entry name" value="6-phosphogluconate dehydrogenase C-terminal domain-like"/>
    <property type="match status" value="1"/>
</dbReference>
<dbReference type="GO" id="GO:0016491">
    <property type="term" value="F:oxidoreductase activity"/>
    <property type="evidence" value="ECO:0007669"/>
    <property type="project" value="UniProtKB-KW"/>
</dbReference>
<name>A0A2M9F3H4_9BACL</name>
<gene>
    <name evidence="7" type="ORF">CQS04_03805</name>
</gene>
<dbReference type="SUPFAM" id="SSF51735">
    <property type="entry name" value="NAD(P)-binding Rossmann-fold domains"/>
    <property type="match status" value="1"/>
</dbReference>
<reference evidence="7 8" key="1">
    <citation type="submission" date="2017-10" db="EMBL/GenBank/DDBJ databases">
        <title>Draft genome of Chryseomicrobium casticus sp. nov.</title>
        <authorList>
            <person name="Chakraborty R."/>
            <person name="Saha T."/>
        </authorList>
    </citation>
    <scope>NUCLEOTIDE SEQUENCE [LARGE SCALE GENOMIC DNA]</scope>
    <source>
        <strain evidence="7 8">ET03</strain>
    </source>
</reference>
<keyword evidence="3" id="KW-0520">NAD</keyword>
<comment type="caution">
    <text evidence="7">The sequence shown here is derived from an EMBL/GenBank/DDBJ whole genome shotgun (WGS) entry which is preliminary data.</text>
</comment>
<dbReference type="PANTHER" id="PTHR43060:SF15">
    <property type="entry name" value="3-HYDROXYISOBUTYRATE DEHYDROGENASE-LIKE 1, MITOCHONDRIAL-RELATED"/>
    <property type="match status" value="1"/>
</dbReference>
<proteinExistence type="inferred from homology"/>
<dbReference type="EMBL" id="PCGR01000001">
    <property type="protein sequence ID" value="PJK18013.1"/>
    <property type="molecule type" value="Genomic_DNA"/>
</dbReference>
<evidence type="ECO:0000259" key="6">
    <source>
        <dbReference type="Pfam" id="PF14833"/>
    </source>
</evidence>
<dbReference type="GO" id="GO:0050661">
    <property type="term" value="F:NADP binding"/>
    <property type="evidence" value="ECO:0007669"/>
    <property type="project" value="InterPro"/>
</dbReference>
<evidence type="ECO:0000259" key="5">
    <source>
        <dbReference type="Pfam" id="PF03446"/>
    </source>
</evidence>
<dbReference type="PANTHER" id="PTHR43060">
    <property type="entry name" value="3-HYDROXYISOBUTYRATE DEHYDROGENASE-LIKE 1, MITOCHONDRIAL-RELATED"/>
    <property type="match status" value="1"/>
</dbReference>
<accession>A0A2M9F3H4</accession>
<protein>
    <submittedName>
        <fullName evidence="7">Oxidoreductase</fullName>
    </submittedName>
</protein>
<dbReference type="InterPro" id="IPR029154">
    <property type="entry name" value="HIBADH-like_NADP-bd"/>
</dbReference>
<dbReference type="Gene3D" id="3.40.50.720">
    <property type="entry name" value="NAD(P)-binding Rossmann-like Domain"/>
    <property type="match status" value="1"/>
</dbReference>
<dbReference type="InterPro" id="IPR036291">
    <property type="entry name" value="NAD(P)-bd_dom_sf"/>
</dbReference>
<evidence type="ECO:0000256" key="3">
    <source>
        <dbReference type="ARBA" id="ARBA00023027"/>
    </source>
</evidence>
<feature type="domain" description="3-hydroxyisobutyrate dehydrogenase-like NAD-binding" evidence="6">
    <location>
        <begin position="163"/>
        <end position="283"/>
    </location>
</feature>
<dbReference type="PIRSF" id="PIRSF000103">
    <property type="entry name" value="HIBADH"/>
    <property type="match status" value="1"/>
</dbReference>
<feature type="active site" evidence="4">
    <location>
        <position position="169"/>
    </location>
</feature>
<dbReference type="AlphaFoldDB" id="A0A2M9F3H4"/>
<organism evidence="7 8">
    <name type="scientific">Chryseomicrobium excrementi</name>
    <dbReference type="NCBI Taxonomy" id="2041346"/>
    <lineage>
        <taxon>Bacteria</taxon>
        <taxon>Bacillati</taxon>
        <taxon>Bacillota</taxon>
        <taxon>Bacilli</taxon>
        <taxon>Bacillales</taxon>
        <taxon>Caryophanaceae</taxon>
        <taxon>Chryseomicrobium</taxon>
    </lineage>
</organism>
<dbReference type="Proteomes" id="UP000228680">
    <property type="component" value="Unassembled WGS sequence"/>
</dbReference>
<keyword evidence="8" id="KW-1185">Reference proteome</keyword>
<dbReference type="InterPro" id="IPR013328">
    <property type="entry name" value="6PGD_dom2"/>
</dbReference>
<evidence type="ECO:0000313" key="7">
    <source>
        <dbReference type="EMBL" id="PJK18013.1"/>
    </source>
</evidence>
<dbReference type="RefSeq" id="WP_100352845.1">
    <property type="nucleotide sequence ID" value="NZ_PCGR01000001.1"/>
</dbReference>
<keyword evidence="2" id="KW-0560">Oxidoreductase</keyword>
<evidence type="ECO:0000256" key="2">
    <source>
        <dbReference type="ARBA" id="ARBA00023002"/>
    </source>
</evidence>
<dbReference type="Pfam" id="PF14833">
    <property type="entry name" value="NAD_binding_11"/>
    <property type="match status" value="1"/>
</dbReference>
<dbReference type="GO" id="GO:0051287">
    <property type="term" value="F:NAD binding"/>
    <property type="evidence" value="ECO:0007669"/>
    <property type="project" value="InterPro"/>
</dbReference>
<evidence type="ECO:0000313" key="8">
    <source>
        <dbReference type="Proteomes" id="UP000228680"/>
    </source>
</evidence>
<comment type="similarity">
    <text evidence="1">Belongs to the HIBADH-related family.</text>
</comment>
<sequence>MHIGFIGTGVMGLSICKHLQAAGHTLHIYTRTKEKAMSLVESGATWHATPVEVANQSEVVFTMVGYPHDVEEVYLGSNGLFDTQGAKTFVDLTTSTPELASRLAEVGLSKGLRVVDAPVSGGDIGAQQGVLSIMIGGDERTVAELLPLFHVFGKNIVYQGPAGAGQHTKMCNQIAIASTMVAVCEALTYGKKAGLDLNKVLESITQGAAGSWSLTNLGPKMIDGDYAPGFYIKHFVKDMGIALNEAERMSIELPGLARAKKLYDELIEEGFEEEGTQALIRHYKKQW</sequence>
<feature type="domain" description="6-phosphogluconate dehydrogenase NADP-binding" evidence="5">
    <location>
        <begin position="3"/>
        <end position="160"/>
    </location>
</feature>